<comment type="caution">
    <text evidence="5">The sequence shown here is derived from an EMBL/GenBank/DDBJ whole genome shotgun (WGS) entry which is preliminary data.</text>
</comment>
<dbReference type="Pfam" id="PF13377">
    <property type="entry name" value="Peripla_BP_3"/>
    <property type="match status" value="1"/>
</dbReference>
<dbReference type="EMBL" id="JAAOXG010000026">
    <property type="protein sequence ID" value="NNJ30858.1"/>
    <property type="molecule type" value="Genomic_DNA"/>
</dbReference>
<gene>
    <name evidence="5" type="ORF">G9470_13795</name>
</gene>
<dbReference type="Pfam" id="PF00356">
    <property type="entry name" value="LacI"/>
    <property type="match status" value="1"/>
</dbReference>
<dbReference type="Gene3D" id="3.40.50.2300">
    <property type="match status" value="2"/>
</dbReference>
<dbReference type="PANTHER" id="PTHR30146">
    <property type="entry name" value="LACI-RELATED TRANSCRIPTIONAL REPRESSOR"/>
    <property type="match status" value="1"/>
</dbReference>
<name>A0ABX1VRD1_9FIRM</name>
<protein>
    <submittedName>
        <fullName evidence="5">LacI family transcriptional regulator</fullName>
    </submittedName>
</protein>
<dbReference type="PANTHER" id="PTHR30146:SF24">
    <property type="entry name" value="XYLOSE OPERON REGULATORY PROTEIN"/>
    <property type="match status" value="1"/>
</dbReference>
<dbReference type="Gene3D" id="1.10.260.40">
    <property type="entry name" value="lambda repressor-like DNA-binding domains"/>
    <property type="match status" value="1"/>
</dbReference>
<dbReference type="SUPFAM" id="SSF53822">
    <property type="entry name" value="Periplasmic binding protein-like I"/>
    <property type="match status" value="1"/>
</dbReference>
<dbReference type="Proteomes" id="UP000539052">
    <property type="component" value="Unassembled WGS sequence"/>
</dbReference>
<dbReference type="InterPro" id="IPR046335">
    <property type="entry name" value="LacI/GalR-like_sensor"/>
</dbReference>
<dbReference type="SMART" id="SM00354">
    <property type="entry name" value="HTH_LACI"/>
    <property type="match status" value="1"/>
</dbReference>
<evidence type="ECO:0000313" key="6">
    <source>
        <dbReference type="Proteomes" id="UP000539052"/>
    </source>
</evidence>
<keyword evidence="1" id="KW-0805">Transcription regulation</keyword>
<reference evidence="5 6" key="1">
    <citation type="submission" date="2020-03" db="EMBL/GenBank/DDBJ databases">
        <title>Genome Sequence of industrial isolate, B5A.</title>
        <authorList>
            <person name="Sharma S."/>
            <person name="Patil P.B."/>
            <person name="Korpole S."/>
        </authorList>
    </citation>
    <scope>NUCLEOTIDE SEQUENCE [LARGE SCALE GENOMIC DNA]</scope>
    <source>
        <strain evidence="5 6">PI-S10-B5A</strain>
    </source>
</reference>
<evidence type="ECO:0000256" key="1">
    <source>
        <dbReference type="ARBA" id="ARBA00023015"/>
    </source>
</evidence>
<sequence>MNIYDIAAEANTSISTVSRVLNQKPNVNPEIKKRVEEILKKYDYKPSAIARGMVSKTMKSITVMTVDVRVSHYARTIYVIEQEFSKQGYNVNVCNIGNSKEECIKYLNNAVEKQVDGIVLIGSIFSEFINSKDILHKIKDIPVIIANGHIEEANFYSVMVDDKSGIRSATDYLFEKGYQELLYVCDMDTQSARIKLQGFKEALKLRDIPDIEERIIKTYYGVEGGKAVADFIIDSNKKFDGIVFGEDITAIGALKQFKKRGYNIPEDVAIIGYNNCQETIICEPELTTIDNKAELLGKLCADVLKDITEGKIPQKGITIKPDIIEREST</sequence>
<dbReference type="CDD" id="cd01392">
    <property type="entry name" value="HTH_LacI"/>
    <property type="match status" value="1"/>
</dbReference>
<dbReference type="CDD" id="cd06267">
    <property type="entry name" value="PBP1_LacI_sugar_binding-like"/>
    <property type="match status" value="1"/>
</dbReference>
<evidence type="ECO:0000259" key="4">
    <source>
        <dbReference type="PROSITE" id="PS50932"/>
    </source>
</evidence>
<keyword evidence="3" id="KW-0804">Transcription</keyword>
<evidence type="ECO:0000313" key="5">
    <source>
        <dbReference type="EMBL" id="NNJ30858.1"/>
    </source>
</evidence>
<evidence type="ECO:0000256" key="3">
    <source>
        <dbReference type="ARBA" id="ARBA00023163"/>
    </source>
</evidence>
<organism evidence="5 6">
    <name type="scientific">Lacrimispora defluvii</name>
    <dbReference type="NCBI Taxonomy" id="2719233"/>
    <lineage>
        <taxon>Bacteria</taxon>
        <taxon>Bacillati</taxon>
        <taxon>Bacillota</taxon>
        <taxon>Clostridia</taxon>
        <taxon>Lachnospirales</taxon>
        <taxon>Lachnospiraceae</taxon>
        <taxon>Lacrimispora</taxon>
    </lineage>
</organism>
<evidence type="ECO:0000256" key="2">
    <source>
        <dbReference type="ARBA" id="ARBA00023125"/>
    </source>
</evidence>
<proteinExistence type="predicted"/>
<dbReference type="InterPro" id="IPR028082">
    <property type="entry name" value="Peripla_BP_I"/>
</dbReference>
<keyword evidence="6" id="KW-1185">Reference proteome</keyword>
<dbReference type="SUPFAM" id="SSF47413">
    <property type="entry name" value="lambda repressor-like DNA-binding domains"/>
    <property type="match status" value="1"/>
</dbReference>
<dbReference type="RefSeq" id="WP_170822041.1">
    <property type="nucleotide sequence ID" value="NZ_JAAOXG010000026.1"/>
</dbReference>
<dbReference type="PROSITE" id="PS50932">
    <property type="entry name" value="HTH_LACI_2"/>
    <property type="match status" value="1"/>
</dbReference>
<keyword evidence="2" id="KW-0238">DNA-binding</keyword>
<dbReference type="InterPro" id="IPR010982">
    <property type="entry name" value="Lambda_DNA-bd_dom_sf"/>
</dbReference>
<feature type="domain" description="HTH lacI-type" evidence="4">
    <location>
        <begin position="1"/>
        <end position="55"/>
    </location>
</feature>
<dbReference type="InterPro" id="IPR000843">
    <property type="entry name" value="HTH_LacI"/>
</dbReference>
<accession>A0ABX1VRD1</accession>